<dbReference type="AlphaFoldDB" id="A0A5N5TA63"/>
<evidence type="ECO:0000256" key="4">
    <source>
        <dbReference type="ARBA" id="ARBA00023136"/>
    </source>
</evidence>
<dbReference type="InterPro" id="IPR013057">
    <property type="entry name" value="AA_transpt_TM"/>
</dbReference>
<keyword evidence="3 6" id="KW-1133">Transmembrane helix</keyword>
<dbReference type="GO" id="GO:0016020">
    <property type="term" value="C:membrane"/>
    <property type="evidence" value="ECO:0007669"/>
    <property type="project" value="UniProtKB-SubCell"/>
</dbReference>
<name>A0A5N5TA63_9CRUS</name>
<feature type="transmembrane region" description="Helical" evidence="6">
    <location>
        <begin position="421"/>
        <end position="445"/>
    </location>
</feature>
<evidence type="ECO:0000313" key="9">
    <source>
        <dbReference type="Proteomes" id="UP000326759"/>
    </source>
</evidence>
<keyword evidence="9" id="KW-1185">Reference proteome</keyword>
<comment type="caution">
    <text evidence="8">The sequence shown here is derived from an EMBL/GenBank/DDBJ whole genome shotgun (WGS) entry which is preliminary data.</text>
</comment>
<keyword evidence="4 6" id="KW-0472">Membrane</keyword>
<protein>
    <submittedName>
        <fullName evidence="8">Putative sodium-coupled neutral amino acid transporter 7</fullName>
    </submittedName>
</protein>
<evidence type="ECO:0000259" key="7">
    <source>
        <dbReference type="Pfam" id="PF01490"/>
    </source>
</evidence>
<sequence>MADTDQLLPPNSEVVFANGFIHRDAGRLSNGFIHGEEGRLSNGFTHGEEGRLSNGFTHGNEGHHDKTPTERNQYENTASTGITWYKATFLIVNAALGAGILNLPFAFDETGGIVPGNLAHAIFLSFATGSFIMLAICAMEKKCTTYQEVVHLYWGPKWGFVCSICITLYCFVACITFIIIIGDQFDRAFASYIGPDFCNQWYLNRKFTMVMSALLLIVPSCLKRIDGMEFMGNNFITEPLKLVTRNDEFNICNYVGVASMIYLVIVIVLELFIGDYPKGEVNISNFFNVVPTISFAYQCHVSSVPIMSCVWNRSRSTILKACLSAMSICLVVYTLCANCGYLTFGSLVNPDVLLDYDASQLVVICAVLLLGLKAWMTYPILLFCVREAVADIYIRFRGLRSSEAESSEPKRRKSFIPGLNVVIKLLGSLAAVFILIFPGMCYLELTFLKETTFDLKSKWRFYAKVFVSILYIILGIFTFGLAMSLGVFSILDSKEEPPICEVVSHIQDFYAY</sequence>
<gene>
    <name evidence="8" type="ORF">Anas_02417</name>
</gene>
<evidence type="ECO:0000256" key="6">
    <source>
        <dbReference type="SAM" id="Phobius"/>
    </source>
</evidence>
<feature type="transmembrane region" description="Helical" evidence="6">
    <location>
        <begin position="202"/>
        <end position="222"/>
    </location>
</feature>
<dbReference type="OrthoDB" id="438545at2759"/>
<dbReference type="GO" id="GO:0015179">
    <property type="term" value="F:L-amino acid transmembrane transporter activity"/>
    <property type="evidence" value="ECO:0007669"/>
    <property type="project" value="TreeGrafter"/>
</dbReference>
<feature type="transmembrane region" description="Helical" evidence="6">
    <location>
        <begin position="87"/>
        <end position="107"/>
    </location>
</feature>
<feature type="domain" description="Amino acid transporter transmembrane" evidence="7">
    <location>
        <begin position="81"/>
        <end position="476"/>
    </location>
</feature>
<dbReference type="PANTHER" id="PTHR22950">
    <property type="entry name" value="AMINO ACID TRANSPORTER"/>
    <property type="match status" value="1"/>
</dbReference>
<feature type="transmembrane region" description="Helical" evidence="6">
    <location>
        <begin position="465"/>
        <end position="488"/>
    </location>
</feature>
<feature type="transmembrane region" description="Helical" evidence="6">
    <location>
        <begin position="119"/>
        <end position="138"/>
    </location>
</feature>
<evidence type="ECO:0000256" key="3">
    <source>
        <dbReference type="ARBA" id="ARBA00022989"/>
    </source>
</evidence>
<reference evidence="8 9" key="1">
    <citation type="journal article" date="2019" name="PLoS Biol.">
        <title>Sex chromosomes control vertical transmission of feminizing Wolbachia symbionts in an isopod.</title>
        <authorList>
            <person name="Becking T."/>
            <person name="Chebbi M.A."/>
            <person name="Giraud I."/>
            <person name="Moumen B."/>
            <person name="Laverre T."/>
            <person name="Caubet Y."/>
            <person name="Peccoud J."/>
            <person name="Gilbert C."/>
            <person name="Cordaux R."/>
        </authorList>
    </citation>
    <scope>NUCLEOTIDE SEQUENCE [LARGE SCALE GENOMIC DNA]</scope>
    <source>
        <strain evidence="8">ANa2</strain>
        <tissue evidence="8">Whole body excluding digestive tract and cuticle</tissue>
    </source>
</reference>
<keyword evidence="2 6" id="KW-0812">Transmembrane</keyword>
<dbReference type="EMBL" id="SEYY01005085">
    <property type="protein sequence ID" value="KAB7503481.1"/>
    <property type="molecule type" value="Genomic_DNA"/>
</dbReference>
<feature type="compositionally biased region" description="Basic and acidic residues" evidence="5">
    <location>
        <begin position="60"/>
        <end position="72"/>
    </location>
</feature>
<proteinExistence type="predicted"/>
<feature type="region of interest" description="Disordered" evidence="5">
    <location>
        <begin position="45"/>
        <end position="72"/>
    </location>
</feature>
<accession>A0A5N5TA63</accession>
<comment type="subcellular location">
    <subcellularLocation>
        <location evidence="1">Membrane</location>
        <topology evidence="1">Multi-pass membrane protein</topology>
    </subcellularLocation>
</comment>
<evidence type="ECO:0000256" key="1">
    <source>
        <dbReference type="ARBA" id="ARBA00004141"/>
    </source>
</evidence>
<feature type="transmembrane region" description="Helical" evidence="6">
    <location>
        <begin position="158"/>
        <end position="182"/>
    </location>
</feature>
<feature type="transmembrane region" description="Helical" evidence="6">
    <location>
        <begin position="293"/>
        <end position="311"/>
    </location>
</feature>
<evidence type="ECO:0000256" key="5">
    <source>
        <dbReference type="SAM" id="MobiDB-lite"/>
    </source>
</evidence>
<organism evidence="8 9">
    <name type="scientific">Armadillidium nasatum</name>
    <dbReference type="NCBI Taxonomy" id="96803"/>
    <lineage>
        <taxon>Eukaryota</taxon>
        <taxon>Metazoa</taxon>
        <taxon>Ecdysozoa</taxon>
        <taxon>Arthropoda</taxon>
        <taxon>Crustacea</taxon>
        <taxon>Multicrustacea</taxon>
        <taxon>Malacostraca</taxon>
        <taxon>Eumalacostraca</taxon>
        <taxon>Peracarida</taxon>
        <taxon>Isopoda</taxon>
        <taxon>Oniscidea</taxon>
        <taxon>Crinocheta</taxon>
        <taxon>Armadillidiidae</taxon>
        <taxon>Armadillidium</taxon>
    </lineage>
</organism>
<feature type="transmembrane region" description="Helical" evidence="6">
    <location>
        <begin position="360"/>
        <end position="385"/>
    </location>
</feature>
<dbReference type="PANTHER" id="PTHR22950:SF652">
    <property type="entry name" value="TRANSMEMBRANE AMINO ACID TRANSPORTER FAMILY PROTEIN"/>
    <property type="match status" value="1"/>
</dbReference>
<dbReference type="Pfam" id="PF01490">
    <property type="entry name" value="Aa_trans"/>
    <property type="match status" value="1"/>
</dbReference>
<evidence type="ECO:0000313" key="8">
    <source>
        <dbReference type="EMBL" id="KAB7503481.1"/>
    </source>
</evidence>
<feature type="transmembrane region" description="Helical" evidence="6">
    <location>
        <begin position="251"/>
        <end position="273"/>
    </location>
</feature>
<feature type="transmembrane region" description="Helical" evidence="6">
    <location>
        <begin position="323"/>
        <end position="348"/>
    </location>
</feature>
<dbReference type="Proteomes" id="UP000326759">
    <property type="component" value="Unassembled WGS sequence"/>
</dbReference>
<evidence type="ECO:0000256" key="2">
    <source>
        <dbReference type="ARBA" id="ARBA00022692"/>
    </source>
</evidence>